<dbReference type="SUPFAM" id="SSF51905">
    <property type="entry name" value="FAD/NAD(P)-binding domain"/>
    <property type="match status" value="1"/>
</dbReference>
<keyword evidence="7 12" id="KW-0560">Oxidoreductase</keyword>
<comment type="cofactor">
    <cofactor evidence="1">
        <name>FMN</name>
        <dbReference type="ChEBI" id="CHEBI:58210"/>
    </cofactor>
</comment>
<dbReference type="GO" id="GO:0010181">
    <property type="term" value="F:FMN binding"/>
    <property type="evidence" value="ECO:0007669"/>
    <property type="project" value="InterPro"/>
</dbReference>
<keyword evidence="5" id="KW-0288">FMN</keyword>
<dbReference type="SUPFAM" id="SSF51395">
    <property type="entry name" value="FMN-linked oxidoreductases"/>
    <property type="match status" value="1"/>
</dbReference>
<dbReference type="InterPro" id="IPR036188">
    <property type="entry name" value="FAD/NAD-bd_sf"/>
</dbReference>
<evidence type="ECO:0000256" key="2">
    <source>
        <dbReference type="ARBA" id="ARBA00001966"/>
    </source>
</evidence>
<comment type="cofactor">
    <cofactor evidence="2">
        <name>[4Fe-4S] cluster</name>
        <dbReference type="ChEBI" id="CHEBI:49883"/>
    </cofactor>
</comment>
<evidence type="ECO:0000256" key="4">
    <source>
        <dbReference type="ARBA" id="ARBA00022630"/>
    </source>
</evidence>
<comment type="similarity">
    <text evidence="3">In the N-terminal section; belongs to the NADH:flavin oxidoreductase/NADH oxidase family.</text>
</comment>
<protein>
    <submittedName>
        <fullName evidence="12">NADPH-dependent 2,4-dienoyl-CoA reductase</fullName>
        <ecNumber evidence="12">1.3.1.34</ecNumber>
    </submittedName>
</protein>
<proteinExistence type="inferred from homology"/>
<evidence type="ECO:0000259" key="10">
    <source>
        <dbReference type="Pfam" id="PF00724"/>
    </source>
</evidence>
<evidence type="ECO:0000256" key="1">
    <source>
        <dbReference type="ARBA" id="ARBA00001917"/>
    </source>
</evidence>
<dbReference type="InterPro" id="IPR051793">
    <property type="entry name" value="NADH:flavin_oxidoreductase"/>
</dbReference>
<evidence type="ECO:0000313" key="12">
    <source>
        <dbReference type="EMBL" id="XBY65984.1"/>
    </source>
</evidence>
<dbReference type="InterPro" id="IPR001155">
    <property type="entry name" value="OxRdtase_FMN_N"/>
</dbReference>
<dbReference type="Gene3D" id="3.20.20.70">
    <property type="entry name" value="Aldolase class I"/>
    <property type="match status" value="1"/>
</dbReference>
<evidence type="ECO:0000256" key="5">
    <source>
        <dbReference type="ARBA" id="ARBA00022643"/>
    </source>
</evidence>
<dbReference type="SUPFAM" id="SSF51971">
    <property type="entry name" value="Nucleotide-binding domain"/>
    <property type="match status" value="1"/>
</dbReference>
<sequence length="678" mass="73091">MTASAYPNLLAPLDLGFTTLRNRTLMGSMHTGLEEKPNGFERMAAYFAERARGGVGLMVTGGIGPNEEGGVYSGAAKLTTEEEAEKHRVVTQAVHEAGGKICMQILHAGRYAYSPRSVAPSAIQAPINPFKPRELDEEGIEKQIQDFVTCSVLAQKAEYDGVEIMGSEGYFINQFLAAHTNQRNDRWGGSYENRMRLPVEIVRRVREAVGPNFIIIYRLSMLDLVEGGSTWEEIVILAKAIEAAGATLINTGIGWHEARIPTIATKVPRAAFTKVTAKLKGEVSIPLITTNRINTPEVAEQVLAEGDADMVSMARPFLADPDFVNKAAEGRADEINTCIGCNQACLDHTFGGKLTSCLVNPRACHETELNYIPVTQARKIAVVGAGPAGLSAATVAAERGHQVTLFDAAAEIGGQFNVAKRVPGKEEFYETLRYFKRKLETTGVDLRLNTRVSVDDLVKGGYDEVLLATGIAPRTPEIPGVDNPKVISYLDAILQRKPVGQKVAVIGAGGIGFDVSEFITHEGEATSQNRDAFWKEWGIDGDLEARGGVAGIKAQPHPAARQVFLLQRKKSKVGDGLGKTTGWIHRTGLKNKNVQMLNAVEYLKIDDAGLHIRIAEGEPQVLPVDTVVICAGQDPLRELHDGLVAAGQSVHLIGGADVAAELDAKRAINQGSRLAAEL</sequence>
<dbReference type="FunFam" id="3.20.20.70:FF:000082">
    <property type="entry name" value="NADPH-dependent 2,4-dienoyl-CoA reductase"/>
    <property type="match status" value="1"/>
</dbReference>
<dbReference type="PANTHER" id="PTHR42917:SF2">
    <property type="entry name" value="2,4-DIENOYL-COA REDUCTASE [(2E)-ENOYL-COA-PRODUCING]"/>
    <property type="match status" value="1"/>
</dbReference>
<dbReference type="RefSeq" id="WP_350448122.1">
    <property type="nucleotide sequence ID" value="NZ_CP158373.1"/>
</dbReference>
<evidence type="ECO:0000259" key="11">
    <source>
        <dbReference type="Pfam" id="PF07992"/>
    </source>
</evidence>
<dbReference type="CDD" id="cd02930">
    <property type="entry name" value="DCR_FMN"/>
    <property type="match status" value="1"/>
</dbReference>
<gene>
    <name evidence="12" type="ORF">ABS648_09565</name>
</gene>
<dbReference type="InterPro" id="IPR013785">
    <property type="entry name" value="Aldolase_TIM"/>
</dbReference>
<evidence type="ECO:0000256" key="6">
    <source>
        <dbReference type="ARBA" id="ARBA00022723"/>
    </source>
</evidence>
<evidence type="ECO:0000256" key="7">
    <source>
        <dbReference type="ARBA" id="ARBA00023002"/>
    </source>
</evidence>
<feature type="domain" description="FAD/NAD(P)-binding" evidence="11">
    <location>
        <begin position="379"/>
        <end position="640"/>
    </location>
</feature>
<dbReference type="Pfam" id="PF07992">
    <property type="entry name" value="Pyr_redox_2"/>
    <property type="match status" value="1"/>
</dbReference>
<dbReference type="PRINTS" id="PR00411">
    <property type="entry name" value="PNDRDTASEI"/>
</dbReference>
<organism evidence="12">
    <name type="scientific">Pseudomonas solani</name>
    <dbReference type="NCBI Taxonomy" id="2731552"/>
    <lineage>
        <taxon>Bacteria</taxon>
        <taxon>Pseudomonadati</taxon>
        <taxon>Pseudomonadota</taxon>
        <taxon>Gammaproteobacteria</taxon>
        <taxon>Pseudomonadales</taxon>
        <taxon>Pseudomonadaceae</taxon>
        <taxon>Pseudomonas</taxon>
    </lineage>
</organism>
<dbReference type="GO" id="GO:0051536">
    <property type="term" value="F:iron-sulfur cluster binding"/>
    <property type="evidence" value="ECO:0007669"/>
    <property type="project" value="UniProtKB-KW"/>
</dbReference>
<dbReference type="PANTHER" id="PTHR42917">
    <property type="entry name" value="2,4-DIENOYL-COA REDUCTASE"/>
    <property type="match status" value="1"/>
</dbReference>
<dbReference type="GO" id="GO:0046872">
    <property type="term" value="F:metal ion binding"/>
    <property type="evidence" value="ECO:0007669"/>
    <property type="project" value="UniProtKB-KW"/>
</dbReference>
<dbReference type="GO" id="GO:0008670">
    <property type="term" value="F:2,4-dienoyl-CoA reductase (NADPH) activity"/>
    <property type="evidence" value="ECO:0007669"/>
    <property type="project" value="UniProtKB-EC"/>
</dbReference>
<dbReference type="PRINTS" id="PR00368">
    <property type="entry name" value="FADPNR"/>
</dbReference>
<evidence type="ECO:0000256" key="8">
    <source>
        <dbReference type="ARBA" id="ARBA00023004"/>
    </source>
</evidence>
<dbReference type="EC" id="1.3.1.34" evidence="12"/>
<keyword evidence="8" id="KW-0408">Iron</keyword>
<dbReference type="AlphaFoldDB" id="A0AAU7Y6T0"/>
<accession>A0AAU7Y6T0</accession>
<evidence type="ECO:0000256" key="3">
    <source>
        <dbReference type="ARBA" id="ARBA00011048"/>
    </source>
</evidence>
<keyword evidence="6" id="KW-0479">Metal-binding</keyword>
<dbReference type="InterPro" id="IPR023753">
    <property type="entry name" value="FAD/NAD-binding_dom"/>
</dbReference>
<evidence type="ECO:0000256" key="9">
    <source>
        <dbReference type="ARBA" id="ARBA00023014"/>
    </source>
</evidence>
<feature type="domain" description="NADH:flavin oxidoreductase/NADH oxidase N-terminal" evidence="10">
    <location>
        <begin position="9"/>
        <end position="334"/>
    </location>
</feature>
<dbReference type="FunFam" id="3.50.50.60:FF:000113">
    <property type="entry name" value="NADPH-dependent 2,4-dienoyl-CoA reductase"/>
    <property type="match status" value="1"/>
</dbReference>
<dbReference type="GO" id="GO:0033543">
    <property type="term" value="P:fatty acid beta-oxidation, unsaturated, even number, reductase/isomerase pathway"/>
    <property type="evidence" value="ECO:0007669"/>
    <property type="project" value="TreeGrafter"/>
</dbReference>
<dbReference type="Gene3D" id="3.50.50.60">
    <property type="entry name" value="FAD/NAD(P)-binding domain"/>
    <property type="match status" value="1"/>
</dbReference>
<dbReference type="EMBL" id="CP158373">
    <property type="protein sequence ID" value="XBY65984.1"/>
    <property type="molecule type" value="Genomic_DNA"/>
</dbReference>
<reference evidence="12" key="1">
    <citation type="submission" date="2023-08" db="EMBL/GenBank/DDBJ databases">
        <title>Increased levels of nutrients transform a symbiont into a lethal pathobiont.</title>
        <authorList>
            <person name="Lachnit T."/>
            <person name="Ulrich L."/>
            <person name="Willmer F.M."/>
            <person name="Hasenbein T."/>
            <person name="Steiner L.X."/>
            <person name="Wolters M."/>
            <person name="Herbst E.M."/>
            <person name="Deines P."/>
        </authorList>
    </citation>
    <scope>NUCLEOTIDE SEQUENCE</scope>
    <source>
        <strain evidence="12">T3</strain>
    </source>
</reference>
<keyword evidence="9" id="KW-0411">Iron-sulfur</keyword>
<dbReference type="Pfam" id="PF00724">
    <property type="entry name" value="Oxidored_FMN"/>
    <property type="match status" value="1"/>
</dbReference>
<dbReference type="Gene3D" id="3.40.50.720">
    <property type="entry name" value="NAD(P)-binding Rossmann-like Domain"/>
    <property type="match status" value="1"/>
</dbReference>
<keyword evidence="4" id="KW-0285">Flavoprotein</keyword>
<name>A0AAU7Y6T0_9PSED</name>